<proteinExistence type="predicted"/>
<keyword evidence="1" id="KW-0812">Transmembrane</keyword>
<evidence type="ECO:0000313" key="3">
    <source>
        <dbReference type="Proteomes" id="UP000075473"/>
    </source>
</evidence>
<comment type="caution">
    <text evidence="2">The sequence shown here is derived from an EMBL/GenBank/DDBJ whole genome shotgun (WGS) entry which is preliminary data.</text>
</comment>
<dbReference type="Proteomes" id="UP000075473">
    <property type="component" value="Unassembled WGS sequence"/>
</dbReference>
<keyword evidence="1" id="KW-0472">Membrane</keyword>
<gene>
    <name evidence="2" type="ORF">AD928_08975</name>
</gene>
<dbReference type="EMBL" id="LHZA01000148">
    <property type="protein sequence ID" value="KXU93300.1"/>
    <property type="molecule type" value="Genomic_DNA"/>
</dbReference>
<name>A0A149Q7K8_9PROT</name>
<dbReference type="PATRIC" id="fig|178900.5.peg.2281"/>
<organism evidence="2 3">
    <name type="scientific">Acetobacter cerevisiae</name>
    <dbReference type="NCBI Taxonomy" id="178900"/>
    <lineage>
        <taxon>Bacteria</taxon>
        <taxon>Pseudomonadati</taxon>
        <taxon>Pseudomonadota</taxon>
        <taxon>Alphaproteobacteria</taxon>
        <taxon>Acetobacterales</taxon>
        <taxon>Acetobacteraceae</taxon>
        <taxon>Acetobacter</taxon>
    </lineage>
</organism>
<evidence type="ECO:0000313" key="2">
    <source>
        <dbReference type="EMBL" id="KXU93300.1"/>
    </source>
</evidence>
<reference evidence="2 3" key="1">
    <citation type="submission" date="2015-06" db="EMBL/GenBank/DDBJ databases">
        <title>Improved classification and identification of acetic acid bacteria using matrix-assisted laser desorption/ionization time-of-flight mass spectrometry; Gluconobacter nephelii and Gluconobacter uchimurae are later heterotypic synonyms of Gluconobacter japonicus and Gluconobacter oxydans, respectively.</title>
        <authorList>
            <person name="Li L."/>
            <person name="Cleenwerck I."/>
            <person name="De Vuyst L."/>
            <person name="Vandamme P."/>
        </authorList>
    </citation>
    <scope>NUCLEOTIDE SEQUENCE [LARGE SCALE GENOMIC DNA]</scope>
    <source>
        <strain evidence="2 3">LMG 1625</strain>
    </source>
</reference>
<protein>
    <submittedName>
        <fullName evidence="2">Uncharacterized protein</fullName>
    </submittedName>
</protein>
<accession>A0A149Q7K8</accession>
<evidence type="ECO:0000256" key="1">
    <source>
        <dbReference type="SAM" id="Phobius"/>
    </source>
</evidence>
<dbReference type="AlphaFoldDB" id="A0A149Q7K8"/>
<feature type="transmembrane region" description="Helical" evidence="1">
    <location>
        <begin position="60"/>
        <end position="82"/>
    </location>
</feature>
<sequence>MTADAAQAYMTRDEGMEIRREQQITNERLAIVEHEQQGQKTTLAEILTEVRKGQSVRAMFIAGGSGLGGGVAAGVAYFLHWITQ</sequence>
<dbReference type="RefSeq" id="WP_062249928.1">
    <property type="nucleotide sequence ID" value="NZ_LHZA01000148.1"/>
</dbReference>
<keyword evidence="1" id="KW-1133">Transmembrane helix</keyword>